<keyword evidence="3" id="KW-1185">Reference proteome</keyword>
<gene>
    <name evidence="2" type="ORF">P7K49_015355</name>
</gene>
<name>A0ABQ9V9C7_SAGOE</name>
<comment type="caution">
    <text evidence="2">The sequence shown here is derived from an EMBL/GenBank/DDBJ whole genome shotgun (WGS) entry which is preliminary data.</text>
</comment>
<feature type="non-terminal residue" evidence="2">
    <location>
        <position position="66"/>
    </location>
</feature>
<dbReference type="Proteomes" id="UP001266305">
    <property type="component" value="Unassembled WGS sequence"/>
</dbReference>
<evidence type="ECO:0000256" key="1">
    <source>
        <dbReference type="SAM" id="MobiDB-lite"/>
    </source>
</evidence>
<evidence type="ECO:0000313" key="2">
    <source>
        <dbReference type="EMBL" id="KAK2105841.1"/>
    </source>
</evidence>
<protein>
    <submittedName>
        <fullName evidence="2">Uncharacterized protein</fullName>
    </submittedName>
</protein>
<reference evidence="2 3" key="1">
    <citation type="submission" date="2023-05" db="EMBL/GenBank/DDBJ databases">
        <title>B98-5 Cell Line De Novo Hybrid Assembly: An Optical Mapping Approach.</title>
        <authorList>
            <person name="Kananen K."/>
            <person name="Auerbach J.A."/>
            <person name="Kautto E."/>
            <person name="Blachly J.S."/>
        </authorList>
    </citation>
    <scope>NUCLEOTIDE SEQUENCE [LARGE SCALE GENOMIC DNA]</scope>
    <source>
        <strain evidence="2">B95-8</strain>
        <tissue evidence="2">Cell line</tissue>
    </source>
</reference>
<sequence>NLRHLELEEKPMHEESHKSSSLWAQVFAKCKPVKLHPKALMFHEPPTKDENSIPGTNLQEPLLIKA</sequence>
<organism evidence="2 3">
    <name type="scientific">Saguinus oedipus</name>
    <name type="common">Cotton-top tamarin</name>
    <name type="synonym">Oedipomidas oedipus</name>
    <dbReference type="NCBI Taxonomy" id="9490"/>
    <lineage>
        <taxon>Eukaryota</taxon>
        <taxon>Metazoa</taxon>
        <taxon>Chordata</taxon>
        <taxon>Craniata</taxon>
        <taxon>Vertebrata</taxon>
        <taxon>Euteleostomi</taxon>
        <taxon>Mammalia</taxon>
        <taxon>Eutheria</taxon>
        <taxon>Euarchontoglires</taxon>
        <taxon>Primates</taxon>
        <taxon>Haplorrhini</taxon>
        <taxon>Platyrrhini</taxon>
        <taxon>Cebidae</taxon>
        <taxon>Callitrichinae</taxon>
        <taxon>Saguinus</taxon>
    </lineage>
</organism>
<feature type="region of interest" description="Disordered" evidence="1">
    <location>
        <begin position="43"/>
        <end position="66"/>
    </location>
</feature>
<feature type="non-terminal residue" evidence="2">
    <location>
        <position position="1"/>
    </location>
</feature>
<evidence type="ECO:0000313" key="3">
    <source>
        <dbReference type="Proteomes" id="UP001266305"/>
    </source>
</evidence>
<proteinExistence type="predicted"/>
<accession>A0ABQ9V9C7</accession>
<dbReference type="EMBL" id="JASSZA010000007">
    <property type="protein sequence ID" value="KAK2105841.1"/>
    <property type="molecule type" value="Genomic_DNA"/>
</dbReference>